<dbReference type="AlphaFoldDB" id="A0AAD6AUT2"/>
<feature type="signal peptide" evidence="2">
    <location>
        <begin position="1"/>
        <end position="24"/>
    </location>
</feature>
<name>A0AAD6AUT2_9TELE</name>
<protein>
    <submittedName>
        <fullName evidence="3">Uncharacterized protein</fullName>
    </submittedName>
</protein>
<dbReference type="Proteomes" id="UP001219934">
    <property type="component" value="Unassembled WGS sequence"/>
</dbReference>
<dbReference type="EMBL" id="JAPTMU010000014">
    <property type="protein sequence ID" value="KAJ4932417.1"/>
    <property type="molecule type" value="Genomic_DNA"/>
</dbReference>
<gene>
    <name evidence="3" type="ORF">JOQ06_010840</name>
</gene>
<organism evidence="3 4">
    <name type="scientific">Pogonophryne albipinna</name>
    <dbReference type="NCBI Taxonomy" id="1090488"/>
    <lineage>
        <taxon>Eukaryota</taxon>
        <taxon>Metazoa</taxon>
        <taxon>Chordata</taxon>
        <taxon>Craniata</taxon>
        <taxon>Vertebrata</taxon>
        <taxon>Euteleostomi</taxon>
        <taxon>Actinopterygii</taxon>
        <taxon>Neopterygii</taxon>
        <taxon>Teleostei</taxon>
        <taxon>Neoteleostei</taxon>
        <taxon>Acanthomorphata</taxon>
        <taxon>Eupercaria</taxon>
        <taxon>Perciformes</taxon>
        <taxon>Notothenioidei</taxon>
        <taxon>Pogonophryne</taxon>
    </lineage>
</organism>
<feature type="chain" id="PRO_5042275268" evidence="2">
    <location>
        <begin position="25"/>
        <end position="139"/>
    </location>
</feature>
<feature type="region of interest" description="Disordered" evidence="1">
    <location>
        <begin position="89"/>
        <end position="125"/>
    </location>
</feature>
<evidence type="ECO:0000313" key="4">
    <source>
        <dbReference type="Proteomes" id="UP001219934"/>
    </source>
</evidence>
<dbReference type="PANTHER" id="PTHR38706:SF2">
    <property type="match status" value="1"/>
</dbReference>
<sequence>MVKISGRVTWSCVALLLALTSLSAVQKELDSISDLKKINFDQSVPKHSLLLLHWFANTVNIDEDDVIELTFDPDSGYYGSHHYGNFEGLLDPLPRGNQYRKSTPLSNRTTDQKSTTNQKTTSELKATIHHKSNLDHKNA</sequence>
<feature type="compositionally biased region" description="Polar residues" evidence="1">
    <location>
        <begin position="99"/>
        <end position="124"/>
    </location>
</feature>
<accession>A0AAD6AUT2</accession>
<reference evidence="3" key="1">
    <citation type="submission" date="2022-11" db="EMBL/GenBank/DDBJ databases">
        <title>Chromosome-level genome of Pogonophryne albipinna.</title>
        <authorList>
            <person name="Jo E."/>
        </authorList>
    </citation>
    <scope>NUCLEOTIDE SEQUENCE</scope>
    <source>
        <strain evidence="3">SGF0006</strain>
        <tissue evidence="3">Muscle</tissue>
    </source>
</reference>
<evidence type="ECO:0000256" key="1">
    <source>
        <dbReference type="SAM" id="MobiDB-lite"/>
    </source>
</evidence>
<keyword evidence="4" id="KW-1185">Reference proteome</keyword>
<keyword evidence="2" id="KW-0732">Signal</keyword>
<evidence type="ECO:0000256" key="2">
    <source>
        <dbReference type="SAM" id="SignalP"/>
    </source>
</evidence>
<dbReference type="PANTHER" id="PTHR38706">
    <property type="entry name" value="SI:CH211-198C19.1-RELATED"/>
    <property type="match status" value="1"/>
</dbReference>
<evidence type="ECO:0000313" key="3">
    <source>
        <dbReference type="EMBL" id="KAJ4932417.1"/>
    </source>
</evidence>
<comment type="caution">
    <text evidence="3">The sequence shown here is derived from an EMBL/GenBank/DDBJ whole genome shotgun (WGS) entry which is preliminary data.</text>
</comment>
<proteinExistence type="predicted"/>